<comment type="function">
    <text evidence="12">Has exonuclease activity on both single-stranded and duplex templates bearing overhangs, but not blunt ended duplex DNA, and cleaves in a 3'-5' direction. Essential for the formation of DNA replication focal centers. Has an important role in maintaining genome stability.</text>
</comment>
<dbReference type="FunFam" id="3.30.420.10:FF:000104">
    <property type="entry name" value="Werner Syndrome-like exonuclease"/>
    <property type="match status" value="1"/>
</dbReference>
<comment type="similarity">
    <text evidence="9">Belongs to the WRNexo family.</text>
</comment>
<evidence type="ECO:0000256" key="6">
    <source>
        <dbReference type="ARBA" id="ARBA00022839"/>
    </source>
</evidence>
<keyword evidence="17" id="KW-1185">Reference proteome</keyword>
<evidence type="ECO:0000256" key="4">
    <source>
        <dbReference type="ARBA" id="ARBA00022723"/>
    </source>
</evidence>
<dbReference type="InterPro" id="IPR002562">
    <property type="entry name" value="3'-5'_exonuclease_dom"/>
</dbReference>
<gene>
    <name evidence="16" type="primary">WRNexo</name>
    <name evidence="16" type="ORF">Bhyg_07713</name>
</gene>
<evidence type="ECO:0000256" key="2">
    <source>
        <dbReference type="ARBA" id="ARBA00022553"/>
    </source>
</evidence>
<evidence type="ECO:0000256" key="10">
    <source>
        <dbReference type="ARBA" id="ARBA00040531"/>
    </source>
</evidence>
<keyword evidence="2" id="KW-0597">Phosphoprotein</keyword>
<dbReference type="InterPro" id="IPR051132">
    <property type="entry name" value="3-5_Exonuclease_domain"/>
</dbReference>
<dbReference type="OrthoDB" id="10261556at2759"/>
<keyword evidence="7" id="KW-0460">Magnesium</keyword>
<dbReference type="EMBL" id="WJQU01000002">
    <property type="protein sequence ID" value="KAJ6642759.1"/>
    <property type="molecule type" value="Genomic_DNA"/>
</dbReference>
<name>A0A9Q0N510_9DIPT</name>
<dbReference type="InterPro" id="IPR036397">
    <property type="entry name" value="RNaseH_sf"/>
</dbReference>
<evidence type="ECO:0000256" key="1">
    <source>
        <dbReference type="ARBA" id="ARBA00004123"/>
    </source>
</evidence>
<comment type="caution">
    <text evidence="16">The sequence shown here is derived from an EMBL/GenBank/DDBJ whole genome shotgun (WGS) entry which is preliminary data.</text>
</comment>
<evidence type="ECO:0000256" key="14">
    <source>
        <dbReference type="SAM" id="Phobius"/>
    </source>
</evidence>
<dbReference type="InterPro" id="IPR012337">
    <property type="entry name" value="RNaseH-like_sf"/>
</dbReference>
<feature type="domain" description="3'-5' exonuclease" evidence="15">
    <location>
        <begin position="130"/>
        <end position="310"/>
    </location>
</feature>
<evidence type="ECO:0000256" key="5">
    <source>
        <dbReference type="ARBA" id="ARBA00022801"/>
    </source>
</evidence>
<dbReference type="AlphaFoldDB" id="A0A9Q0N510"/>
<keyword evidence="8" id="KW-0539">Nucleus</keyword>
<dbReference type="GO" id="GO:0008408">
    <property type="term" value="F:3'-5' exonuclease activity"/>
    <property type="evidence" value="ECO:0007669"/>
    <property type="project" value="InterPro"/>
</dbReference>
<keyword evidence="6 16" id="KW-0269">Exonuclease</keyword>
<evidence type="ECO:0000256" key="3">
    <source>
        <dbReference type="ARBA" id="ARBA00022722"/>
    </source>
</evidence>
<dbReference type="SMART" id="SM00474">
    <property type="entry name" value="35EXOc"/>
    <property type="match status" value="1"/>
</dbReference>
<keyword evidence="14" id="KW-1133">Transmembrane helix</keyword>
<dbReference type="PANTHER" id="PTHR13620:SF109">
    <property type="entry name" value="3'-5' EXONUCLEASE"/>
    <property type="match status" value="1"/>
</dbReference>
<evidence type="ECO:0000256" key="9">
    <source>
        <dbReference type="ARBA" id="ARBA00037949"/>
    </source>
</evidence>
<accession>A0A9Q0N510</accession>
<feature type="region of interest" description="Disordered" evidence="13">
    <location>
        <begin position="40"/>
        <end position="109"/>
    </location>
</feature>
<dbReference type="PANTHER" id="PTHR13620">
    <property type="entry name" value="3-5 EXONUCLEASE"/>
    <property type="match status" value="1"/>
</dbReference>
<keyword evidence="14" id="KW-0812">Transmembrane</keyword>
<feature type="transmembrane region" description="Helical" evidence="14">
    <location>
        <begin position="6"/>
        <end position="23"/>
    </location>
</feature>
<evidence type="ECO:0000256" key="8">
    <source>
        <dbReference type="ARBA" id="ARBA00023242"/>
    </source>
</evidence>
<dbReference type="GO" id="GO:0046872">
    <property type="term" value="F:metal ion binding"/>
    <property type="evidence" value="ECO:0007669"/>
    <property type="project" value="UniProtKB-KW"/>
</dbReference>
<organism evidence="16 17">
    <name type="scientific">Pseudolycoriella hygida</name>
    <dbReference type="NCBI Taxonomy" id="35572"/>
    <lineage>
        <taxon>Eukaryota</taxon>
        <taxon>Metazoa</taxon>
        <taxon>Ecdysozoa</taxon>
        <taxon>Arthropoda</taxon>
        <taxon>Hexapoda</taxon>
        <taxon>Insecta</taxon>
        <taxon>Pterygota</taxon>
        <taxon>Neoptera</taxon>
        <taxon>Endopterygota</taxon>
        <taxon>Diptera</taxon>
        <taxon>Nematocera</taxon>
        <taxon>Sciaroidea</taxon>
        <taxon>Sciaridae</taxon>
        <taxon>Pseudolycoriella</taxon>
    </lineage>
</organism>
<keyword evidence="14" id="KW-0472">Membrane</keyword>
<dbReference type="GO" id="GO:0003676">
    <property type="term" value="F:nucleic acid binding"/>
    <property type="evidence" value="ECO:0007669"/>
    <property type="project" value="InterPro"/>
</dbReference>
<keyword evidence="4" id="KW-0479">Metal-binding</keyword>
<proteinExistence type="inferred from homology"/>
<comment type="subcellular location">
    <subcellularLocation>
        <location evidence="1">Nucleus</location>
    </subcellularLocation>
</comment>
<dbReference type="SUPFAM" id="SSF53098">
    <property type="entry name" value="Ribonuclease H-like"/>
    <property type="match status" value="1"/>
</dbReference>
<evidence type="ECO:0000313" key="17">
    <source>
        <dbReference type="Proteomes" id="UP001151699"/>
    </source>
</evidence>
<sequence>MLLLILLVPISSFAVLFISYFYLENFDKMPRRLPDWLKQLEKKSSPPKGNTDQVIPKIENTNDLSNDPSGKNDPTSKENNEAQPHNSLRSRDPDVYNNENKNEDNDVLSNGSDLPFVDYKGRIEYYTDFYDIAIASDTLTKWVDQQGKDVVPIAFDMEWPFTFQTGSGKSAVIQLCADVNLCYIFHISQLKKLPAALVHLLQHPKVRLHGVNIRNDCRKLERDYKEVNSQLMIDQCIDLGVWCNEIINASGRWSMARLVLHICKLQINKDRKVRMSKWHIQPLTKEQQLYAAIDVYIAQVMYIELEKRKHEKMETEKAFIEKYGVEAYNLVMRPL</sequence>
<keyword evidence="3" id="KW-0540">Nuclease</keyword>
<dbReference type="Proteomes" id="UP001151699">
    <property type="component" value="Chromosome B"/>
</dbReference>
<dbReference type="Pfam" id="PF01612">
    <property type="entry name" value="DNA_pol_A_exo1"/>
    <property type="match status" value="1"/>
</dbReference>
<evidence type="ECO:0000313" key="16">
    <source>
        <dbReference type="EMBL" id="KAJ6642759.1"/>
    </source>
</evidence>
<evidence type="ECO:0000259" key="15">
    <source>
        <dbReference type="SMART" id="SM00474"/>
    </source>
</evidence>
<feature type="compositionally biased region" description="Polar residues" evidence="13">
    <location>
        <begin position="47"/>
        <end position="73"/>
    </location>
</feature>
<reference evidence="16" key="1">
    <citation type="submission" date="2022-07" db="EMBL/GenBank/DDBJ databases">
        <authorList>
            <person name="Trinca V."/>
            <person name="Uliana J.V.C."/>
            <person name="Torres T.T."/>
            <person name="Ward R.J."/>
            <person name="Monesi N."/>
        </authorList>
    </citation>
    <scope>NUCLEOTIDE SEQUENCE</scope>
    <source>
        <strain evidence="16">HSMRA1968</strain>
        <tissue evidence="16">Whole embryos</tissue>
    </source>
</reference>
<evidence type="ECO:0000256" key="11">
    <source>
        <dbReference type="ARBA" id="ARBA00042761"/>
    </source>
</evidence>
<dbReference type="GO" id="GO:0006139">
    <property type="term" value="P:nucleobase-containing compound metabolic process"/>
    <property type="evidence" value="ECO:0007669"/>
    <property type="project" value="InterPro"/>
</dbReference>
<keyword evidence="5" id="KW-0378">Hydrolase</keyword>
<dbReference type="Gene3D" id="3.30.420.10">
    <property type="entry name" value="Ribonuclease H-like superfamily/Ribonuclease H"/>
    <property type="match status" value="1"/>
</dbReference>
<dbReference type="GO" id="GO:0005634">
    <property type="term" value="C:nucleus"/>
    <property type="evidence" value="ECO:0007669"/>
    <property type="project" value="UniProtKB-SubCell"/>
</dbReference>
<dbReference type="CDD" id="cd06141">
    <property type="entry name" value="WRN_exo"/>
    <property type="match status" value="1"/>
</dbReference>
<evidence type="ECO:0000256" key="12">
    <source>
        <dbReference type="ARBA" id="ARBA00045901"/>
    </source>
</evidence>
<evidence type="ECO:0000256" key="13">
    <source>
        <dbReference type="SAM" id="MobiDB-lite"/>
    </source>
</evidence>
<feature type="compositionally biased region" description="Basic and acidic residues" evidence="13">
    <location>
        <begin position="89"/>
        <end position="104"/>
    </location>
</feature>
<evidence type="ECO:0000256" key="7">
    <source>
        <dbReference type="ARBA" id="ARBA00022842"/>
    </source>
</evidence>
<protein>
    <recommendedName>
        <fullName evidence="10">3'-5' exonuclease</fullName>
    </recommendedName>
    <alternativeName>
        <fullName evidence="11">Werner Syndrome-like exonuclease</fullName>
    </alternativeName>
</protein>